<reference evidence="1" key="1">
    <citation type="submission" date="2022-06" db="EMBL/GenBank/DDBJ databases">
        <title>Lactococcus from bovine mastitis in China.</title>
        <authorList>
            <person name="Lin Y."/>
            <person name="Han B."/>
        </authorList>
    </citation>
    <scope>NUCLEOTIDE SEQUENCE</scope>
    <source>
        <strain evidence="1">Ningxia-I-26</strain>
    </source>
</reference>
<name>A0A9X4SF64_9LACT</name>
<dbReference type="EMBL" id="JAMWFV010000010">
    <property type="protein sequence ID" value="MDG6145590.1"/>
    <property type="molecule type" value="Genomic_DNA"/>
</dbReference>
<dbReference type="RefSeq" id="WP_107106304.1">
    <property type="nucleotide sequence ID" value="NZ_JAMWDY010000007.1"/>
</dbReference>
<organism evidence="1 2">
    <name type="scientific">Lactococcus formosensis</name>
    <dbReference type="NCBI Taxonomy" id="1281486"/>
    <lineage>
        <taxon>Bacteria</taxon>
        <taxon>Bacillati</taxon>
        <taxon>Bacillota</taxon>
        <taxon>Bacilli</taxon>
        <taxon>Lactobacillales</taxon>
        <taxon>Streptococcaceae</taxon>
        <taxon>Lactococcus</taxon>
    </lineage>
</organism>
<proteinExistence type="predicted"/>
<evidence type="ECO:0000313" key="1">
    <source>
        <dbReference type="EMBL" id="MDG6145590.1"/>
    </source>
</evidence>
<keyword evidence="2" id="KW-1185">Reference proteome</keyword>
<accession>A0A9X4SF64</accession>
<comment type="caution">
    <text evidence="1">The sequence shown here is derived from an EMBL/GenBank/DDBJ whole genome shotgun (WGS) entry which is preliminary data.</text>
</comment>
<gene>
    <name evidence="1" type="ORF">NF717_07980</name>
</gene>
<dbReference type="AlphaFoldDB" id="A0A9X4SF64"/>
<protein>
    <submittedName>
        <fullName evidence="1">Uncharacterized protein</fullName>
    </submittedName>
</protein>
<evidence type="ECO:0000313" key="2">
    <source>
        <dbReference type="Proteomes" id="UP001153199"/>
    </source>
</evidence>
<dbReference type="Proteomes" id="UP001153199">
    <property type="component" value="Unassembled WGS sequence"/>
</dbReference>
<sequence>MQNYDTEERRKKENFYDKDYANIPRENLFDFINEKNAFTPQQTQRFGFPYWEYHSLKEKGFCLGQLVFKEWGKNMSLVTYFDLSSGFFGNGKFLTFRDSQAKYMPKGGHLDLAEVSVGEKFILELNQKENGSSFIEEIWKIPAGEDIGKILEKILSGKI</sequence>